<reference evidence="1 2" key="1">
    <citation type="submission" date="2016-10" db="EMBL/GenBank/DDBJ databases">
        <title>The whole genome sequencing and assembly of Bacillus simplex DSM 1321 strain.</title>
        <authorList>
            <person name="Park M.-K."/>
            <person name="Lee Y.-J."/>
            <person name="Yi H."/>
            <person name="Bahn Y.-S."/>
            <person name="Kim J.F."/>
            <person name="Lee D.-W."/>
        </authorList>
    </citation>
    <scope>NUCLEOTIDE SEQUENCE [LARGE SCALE GENOMIC DNA]</scope>
    <source>
        <strain evidence="1 2">DSM 1321</strain>
    </source>
</reference>
<proteinExistence type="predicted"/>
<protein>
    <submittedName>
        <fullName evidence="1">Uncharacterized protein</fullName>
    </submittedName>
</protein>
<organism evidence="1 2">
    <name type="scientific">Peribacillus simplex NBRC 15720 = DSM 1321</name>
    <dbReference type="NCBI Taxonomy" id="1349754"/>
    <lineage>
        <taxon>Bacteria</taxon>
        <taxon>Bacillati</taxon>
        <taxon>Bacillota</taxon>
        <taxon>Bacilli</taxon>
        <taxon>Bacillales</taxon>
        <taxon>Bacillaceae</taxon>
        <taxon>Peribacillus</taxon>
    </lineage>
</organism>
<dbReference type="Proteomes" id="UP000214618">
    <property type="component" value="Chromosome"/>
</dbReference>
<sequence length="139" mass="16050">MDKEMEKIIVKSFFTKRLQDRVLFELSSAKKRKDALSRLCHTYRTTLREEYIIEIPKPNSDPVDIAKLLKQNGAEHSCYVISWDEDIDGKELPLLTALEKAVGMGMPSIISCIPNKLAYFEAEQEILPSPRFLLKRNHI</sequence>
<dbReference type="OrthoDB" id="2354360at2"/>
<gene>
    <name evidence="1" type="ORF">BS1321_16620</name>
</gene>
<accession>A0A223EJK8</accession>
<evidence type="ECO:0000313" key="2">
    <source>
        <dbReference type="Proteomes" id="UP000214618"/>
    </source>
</evidence>
<dbReference type="GeneID" id="56474385"/>
<name>A0A223EJK8_9BACI</name>
<dbReference type="AlphaFoldDB" id="A0A223EJK8"/>
<dbReference type="RefSeq" id="WP_063235876.1">
    <property type="nucleotide sequence ID" value="NZ_BCVO01000032.1"/>
</dbReference>
<evidence type="ECO:0000313" key="1">
    <source>
        <dbReference type="EMBL" id="ASS95393.1"/>
    </source>
</evidence>
<dbReference type="EMBL" id="CP017704">
    <property type="protein sequence ID" value="ASS95393.1"/>
    <property type="molecule type" value="Genomic_DNA"/>
</dbReference>